<sequence length="40" mass="4460">MTQPDRRHLRRARLALAVVVAAALAAWLWFPGGVPFCSRV</sequence>
<organism evidence="2 3">
    <name type="scientific">Klebsiella pneumoniae subsp. ozaenae</name>
    <dbReference type="NCBI Taxonomy" id="574"/>
    <lineage>
        <taxon>Bacteria</taxon>
        <taxon>Pseudomonadati</taxon>
        <taxon>Pseudomonadota</taxon>
        <taxon>Gammaproteobacteria</taxon>
        <taxon>Enterobacterales</taxon>
        <taxon>Enterobacteriaceae</taxon>
        <taxon>Klebsiella/Raoultella group</taxon>
        <taxon>Klebsiella</taxon>
        <taxon>Klebsiella pneumoniae complex</taxon>
    </lineage>
</organism>
<accession>A0A377ZUK2</accession>
<evidence type="ECO:0000313" key="2">
    <source>
        <dbReference type="EMBL" id="STU86155.1"/>
    </source>
</evidence>
<gene>
    <name evidence="2" type="ORF">NCTC10313_04159</name>
</gene>
<feature type="transmembrane region" description="Helical" evidence="1">
    <location>
        <begin position="12"/>
        <end position="30"/>
    </location>
</feature>
<keyword evidence="1" id="KW-1133">Transmembrane helix</keyword>
<dbReference type="AlphaFoldDB" id="A0A377ZUK2"/>
<keyword evidence="1" id="KW-0812">Transmembrane</keyword>
<evidence type="ECO:0000313" key="3">
    <source>
        <dbReference type="Proteomes" id="UP000254487"/>
    </source>
</evidence>
<proteinExistence type="predicted"/>
<name>A0A377ZUK2_KLEPO</name>
<keyword evidence="1" id="KW-0472">Membrane</keyword>
<dbReference type="Proteomes" id="UP000254487">
    <property type="component" value="Unassembled WGS sequence"/>
</dbReference>
<reference evidence="2 3" key="1">
    <citation type="submission" date="2018-06" db="EMBL/GenBank/DDBJ databases">
        <authorList>
            <consortium name="Pathogen Informatics"/>
            <person name="Doyle S."/>
        </authorList>
    </citation>
    <scope>NUCLEOTIDE SEQUENCE [LARGE SCALE GENOMIC DNA]</scope>
    <source>
        <strain evidence="2 3">NCTC10313</strain>
    </source>
</reference>
<protein>
    <submittedName>
        <fullName evidence="2">Uncharacterized protein</fullName>
    </submittedName>
</protein>
<evidence type="ECO:0000256" key="1">
    <source>
        <dbReference type="SAM" id="Phobius"/>
    </source>
</evidence>
<dbReference type="EMBL" id="UGLW01000003">
    <property type="protein sequence ID" value="STU86155.1"/>
    <property type="molecule type" value="Genomic_DNA"/>
</dbReference>